<accession>A0ABR0KPB2</accession>
<reference evidence="1 2" key="1">
    <citation type="submission" date="2023-08" db="EMBL/GenBank/DDBJ databases">
        <title>Black Yeasts Isolated from many extreme environments.</title>
        <authorList>
            <person name="Coleine C."/>
            <person name="Stajich J.E."/>
            <person name="Selbmann L."/>
        </authorList>
    </citation>
    <scope>NUCLEOTIDE SEQUENCE [LARGE SCALE GENOMIC DNA]</scope>
    <source>
        <strain evidence="1 2">CCFEE 5885</strain>
    </source>
</reference>
<organism evidence="1 2">
    <name type="scientific">Lithohypha guttulata</name>
    <dbReference type="NCBI Taxonomy" id="1690604"/>
    <lineage>
        <taxon>Eukaryota</taxon>
        <taxon>Fungi</taxon>
        <taxon>Dikarya</taxon>
        <taxon>Ascomycota</taxon>
        <taxon>Pezizomycotina</taxon>
        <taxon>Eurotiomycetes</taxon>
        <taxon>Chaetothyriomycetidae</taxon>
        <taxon>Chaetothyriales</taxon>
        <taxon>Trichomeriaceae</taxon>
        <taxon>Lithohypha</taxon>
    </lineage>
</organism>
<keyword evidence="2" id="KW-1185">Reference proteome</keyword>
<evidence type="ECO:0000313" key="1">
    <source>
        <dbReference type="EMBL" id="KAK5102382.1"/>
    </source>
</evidence>
<gene>
    <name evidence="1" type="ORF">LTR24_000292</name>
</gene>
<dbReference type="Proteomes" id="UP001345013">
    <property type="component" value="Unassembled WGS sequence"/>
</dbReference>
<evidence type="ECO:0000313" key="2">
    <source>
        <dbReference type="Proteomes" id="UP001345013"/>
    </source>
</evidence>
<dbReference type="EMBL" id="JAVRRG010000002">
    <property type="protein sequence ID" value="KAK5102382.1"/>
    <property type="molecule type" value="Genomic_DNA"/>
</dbReference>
<sequence>MSKTNKNKPISQPSMPKAPWIYINDPTPGSVHANELAALIPDVLHLIFVEAAFAVKPKIPKEHKSMVLITDTKSDHENNQKIKSSMQVYESAIKSGTNFASINIMNDMSKVSETDIFGTNHLNIADVPDIATKIYKWLFTVLSVRETLYLIPEEQMKATDDKLFPDYAYCPLNEARLRPKDAKVQFVVLIMSKPQIVEENKLVWTVADRTGAASFYFTWRGPSSQYTWDWVLSFKPGDRKVLPRLLCVEIKEKKRLRLVKAPLRATGAVIGGTGAVIKAVGRGVCKVGKTMKMGPSSQWIPEDDIGPDGNRNNWSKVKHVSMKVDRPTARKTIDVFNEKGEKNWSDCASVASTDVGSNFDEKNGKDFV</sequence>
<proteinExistence type="predicted"/>
<protein>
    <submittedName>
        <fullName evidence="1">Uncharacterized protein</fullName>
    </submittedName>
</protein>
<comment type="caution">
    <text evidence="1">The sequence shown here is derived from an EMBL/GenBank/DDBJ whole genome shotgun (WGS) entry which is preliminary data.</text>
</comment>
<name>A0ABR0KPB2_9EURO</name>